<evidence type="ECO:0000259" key="11">
    <source>
        <dbReference type="Pfam" id="PF00850"/>
    </source>
</evidence>
<dbReference type="PRINTS" id="PR01270">
    <property type="entry name" value="HDASUPER"/>
</dbReference>
<dbReference type="InterPro" id="IPR037138">
    <property type="entry name" value="His_deacetylse_dom_sf"/>
</dbReference>
<reference evidence="12" key="1">
    <citation type="submission" date="2023-01" db="EMBL/GenBank/DDBJ databases">
        <title>Metagenome sequencing of chrysophaentin producing Chrysophaeum taylorii.</title>
        <authorList>
            <person name="Davison J."/>
            <person name="Bewley C."/>
        </authorList>
    </citation>
    <scope>NUCLEOTIDE SEQUENCE</scope>
    <source>
        <strain evidence="12">NIES-1699</strain>
    </source>
</reference>
<dbReference type="Proteomes" id="UP001230188">
    <property type="component" value="Unassembled WGS sequence"/>
</dbReference>
<dbReference type="GO" id="GO:0141221">
    <property type="term" value="F:histone deacetylase activity, hydrolytic mechanism"/>
    <property type="evidence" value="ECO:0007669"/>
    <property type="project" value="UniProtKB-EC"/>
</dbReference>
<comment type="caution">
    <text evidence="12">The sequence shown here is derived from an EMBL/GenBank/DDBJ whole genome shotgun (WGS) entry which is preliminary data.</text>
</comment>
<keyword evidence="8" id="KW-0804">Transcription</keyword>
<keyword evidence="9" id="KW-0539">Nucleus</keyword>
<accession>A0AAD7UFM8</accession>
<keyword evidence="4" id="KW-0678">Repressor</keyword>
<dbReference type="SUPFAM" id="SSF52768">
    <property type="entry name" value="Arginase/deacetylase"/>
    <property type="match status" value="1"/>
</dbReference>
<evidence type="ECO:0000256" key="6">
    <source>
        <dbReference type="ARBA" id="ARBA00022853"/>
    </source>
</evidence>
<evidence type="ECO:0000256" key="7">
    <source>
        <dbReference type="ARBA" id="ARBA00023015"/>
    </source>
</evidence>
<protein>
    <recommendedName>
        <fullName evidence="3">histone deacetylase</fullName>
        <ecNumber evidence="3">3.5.1.98</ecNumber>
    </recommendedName>
</protein>
<name>A0AAD7UFM8_9STRA</name>
<keyword evidence="13" id="KW-1185">Reference proteome</keyword>
<dbReference type="InterPro" id="IPR023801">
    <property type="entry name" value="His_deacetylse_dom"/>
</dbReference>
<evidence type="ECO:0000256" key="2">
    <source>
        <dbReference type="ARBA" id="ARBA00007738"/>
    </source>
</evidence>
<feature type="region of interest" description="Disordered" evidence="10">
    <location>
        <begin position="399"/>
        <end position="420"/>
    </location>
</feature>
<keyword evidence="6" id="KW-0156">Chromatin regulator</keyword>
<evidence type="ECO:0000256" key="4">
    <source>
        <dbReference type="ARBA" id="ARBA00022491"/>
    </source>
</evidence>
<evidence type="ECO:0000256" key="3">
    <source>
        <dbReference type="ARBA" id="ARBA00012111"/>
    </source>
</evidence>
<dbReference type="GO" id="GO:0000118">
    <property type="term" value="C:histone deacetylase complex"/>
    <property type="evidence" value="ECO:0007669"/>
    <property type="project" value="TreeGrafter"/>
</dbReference>
<comment type="subcellular location">
    <subcellularLocation>
        <location evidence="1">Nucleus</location>
    </subcellularLocation>
</comment>
<dbReference type="EMBL" id="JAQMWT010000350">
    <property type="protein sequence ID" value="KAJ8603505.1"/>
    <property type="molecule type" value="Genomic_DNA"/>
</dbReference>
<dbReference type="PANTHER" id="PTHR10625:SF5">
    <property type="entry name" value="HISTONE DEACETYLASE"/>
    <property type="match status" value="1"/>
</dbReference>
<dbReference type="GO" id="GO:0005737">
    <property type="term" value="C:cytoplasm"/>
    <property type="evidence" value="ECO:0007669"/>
    <property type="project" value="TreeGrafter"/>
</dbReference>
<dbReference type="EC" id="3.5.1.98" evidence="3"/>
<comment type="similarity">
    <text evidence="2">Belongs to the histone deacetylase family. HD type 2 subfamily.</text>
</comment>
<dbReference type="GO" id="GO:0040029">
    <property type="term" value="P:epigenetic regulation of gene expression"/>
    <property type="evidence" value="ECO:0007669"/>
    <property type="project" value="TreeGrafter"/>
</dbReference>
<gene>
    <name evidence="12" type="ORF">CTAYLR_005119</name>
</gene>
<evidence type="ECO:0000313" key="13">
    <source>
        <dbReference type="Proteomes" id="UP001230188"/>
    </source>
</evidence>
<dbReference type="InterPro" id="IPR000286">
    <property type="entry name" value="HDACs"/>
</dbReference>
<keyword evidence="5" id="KW-0378">Hydrolase</keyword>
<evidence type="ECO:0000256" key="10">
    <source>
        <dbReference type="SAM" id="MobiDB-lite"/>
    </source>
</evidence>
<evidence type="ECO:0000256" key="1">
    <source>
        <dbReference type="ARBA" id="ARBA00004123"/>
    </source>
</evidence>
<organism evidence="12 13">
    <name type="scientific">Chrysophaeum taylorii</name>
    <dbReference type="NCBI Taxonomy" id="2483200"/>
    <lineage>
        <taxon>Eukaryota</taxon>
        <taxon>Sar</taxon>
        <taxon>Stramenopiles</taxon>
        <taxon>Ochrophyta</taxon>
        <taxon>Pelagophyceae</taxon>
        <taxon>Pelagomonadales</taxon>
        <taxon>Pelagomonadaceae</taxon>
        <taxon>Chrysophaeum</taxon>
    </lineage>
</organism>
<sequence length="472" mass="50143">MEDHFPVGDASHPEQPERHAAIVKAMRKNGLEERCAQLESRHAVEEEILELHSARYVAALAQSAKATRKYRAKLVKEFEHDVYVNASTWTCARLALGCALEACASVVAGRHAHAMAVIRPPGHHACAKRASGFCFLNSVATCAKLATNGKLVVDRGRSERTLFALDRVLIVDWDVHHGNGTQAFCYDDPKILYFSVHRGFESRKTCGSALFYPGTGKPSETASGLNINCRWSEPGAGDAEYAACWRRLLLPVAAAYQPQLVLVSAGFDAARGDPLGECCVTPRGYYEMLAPLARLAPVCLMLEGGYHLDMLGRCFCACATALLGDPPPADQDEEDPCCDPTAADDITETIRAHLRYWPTLKASLHDLVDGTPDTLATRLVDIALDPAILEQPKFPKRKYTASDHTIQDGGQEGGADDDRLGSTDAAAAAVLADLVASTPTKRGAAAGGGGGGADLVVVAVQAAAAAAAAAAA</sequence>
<evidence type="ECO:0000313" key="12">
    <source>
        <dbReference type="EMBL" id="KAJ8603505.1"/>
    </source>
</evidence>
<dbReference type="AlphaFoldDB" id="A0AAD7UFM8"/>
<dbReference type="Pfam" id="PF00850">
    <property type="entry name" value="Hist_deacetyl"/>
    <property type="match status" value="1"/>
</dbReference>
<proteinExistence type="inferred from homology"/>
<dbReference type="PANTHER" id="PTHR10625">
    <property type="entry name" value="HISTONE DEACETYLASE HDAC1-RELATED"/>
    <property type="match status" value="1"/>
</dbReference>
<feature type="domain" description="Histone deacetylase" evidence="11">
    <location>
        <begin position="12"/>
        <end position="321"/>
    </location>
</feature>
<evidence type="ECO:0000256" key="5">
    <source>
        <dbReference type="ARBA" id="ARBA00022801"/>
    </source>
</evidence>
<evidence type="ECO:0000256" key="9">
    <source>
        <dbReference type="ARBA" id="ARBA00023242"/>
    </source>
</evidence>
<evidence type="ECO:0000256" key="8">
    <source>
        <dbReference type="ARBA" id="ARBA00023163"/>
    </source>
</evidence>
<dbReference type="Gene3D" id="3.40.800.20">
    <property type="entry name" value="Histone deacetylase domain"/>
    <property type="match status" value="1"/>
</dbReference>
<dbReference type="InterPro" id="IPR023696">
    <property type="entry name" value="Ureohydrolase_dom_sf"/>
</dbReference>
<keyword evidence="7" id="KW-0805">Transcription regulation</keyword>